<comment type="similarity">
    <text evidence="2 8">Belongs to the GDA1/CD39 NTPase family.</text>
</comment>
<dbReference type="Pfam" id="PF01150">
    <property type="entry name" value="GDA1_CD39"/>
    <property type="match status" value="1"/>
</dbReference>
<dbReference type="GO" id="GO:0000139">
    <property type="term" value="C:Golgi membrane"/>
    <property type="evidence" value="ECO:0007669"/>
    <property type="project" value="UniProtKB-SubCell"/>
</dbReference>
<organism evidence="11 12">
    <name type="scientific">Ambrosiozyma monospora</name>
    <name type="common">Yeast</name>
    <name type="synonym">Endomycopsis monosporus</name>
    <dbReference type="NCBI Taxonomy" id="43982"/>
    <lineage>
        <taxon>Eukaryota</taxon>
        <taxon>Fungi</taxon>
        <taxon>Dikarya</taxon>
        <taxon>Ascomycota</taxon>
        <taxon>Saccharomycotina</taxon>
        <taxon>Pichiomycetes</taxon>
        <taxon>Pichiales</taxon>
        <taxon>Pichiaceae</taxon>
        <taxon>Ambrosiozyma</taxon>
    </lineage>
</organism>
<reference evidence="11" key="1">
    <citation type="submission" date="2023-04" db="EMBL/GenBank/DDBJ databases">
        <title>Ambrosiozyma monospora NBRC 1965.</title>
        <authorList>
            <person name="Ichikawa N."/>
            <person name="Sato H."/>
            <person name="Tonouchi N."/>
        </authorList>
    </citation>
    <scope>NUCLEOTIDE SEQUENCE</scope>
    <source>
        <strain evidence="11">NBRC 1965</strain>
    </source>
</reference>
<dbReference type="AlphaFoldDB" id="A0A9W6Z0T0"/>
<feature type="region of interest" description="Disordered" evidence="9">
    <location>
        <begin position="162"/>
        <end position="198"/>
    </location>
</feature>
<feature type="active site" description="Proton acceptor" evidence="6">
    <location>
        <position position="337"/>
    </location>
</feature>
<keyword evidence="10" id="KW-0472">Membrane</keyword>
<dbReference type="InterPro" id="IPR000407">
    <property type="entry name" value="GDA1_CD39_NTPase"/>
</dbReference>
<evidence type="ECO:0000256" key="2">
    <source>
        <dbReference type="ARBA" id="ARBA00009283"/>
    </source>
</evidence>
<keyword evidence="12" id="KW-1185">Reference proteome</keyword>
<evidence type="ECO:0000256" key="4">
    <source>
        <dbReference type="ARBA" id="ARBA00037742"/>
    </source>
</evidence>
<evidence type="ECO:0000256" key="10">
    <source>
        <dbReference type="SAM" id="Phobius"/>
    </source>
</evidence>
<feature type="region of interest" description="Disordered" evidence="9">
    <location>
        <begin position="118"/>
        <end position="149"/>
    </location>
</feature>
<evidence type="ECO:0000256" key="8">
    <source>
        <dbReference type="RuleBase" id="RU003833"/>
    </source>
</evidence>
<dbReference type="GO" id="GO:0045134">
    <property type="term" value="F:UDP phosphatase activity"/>
    <property type="evidence" value="ECO:0007669"/>
    <property type="project" value="TreeGrafter"/>
</dbReference>
<evidence type="ECO:0000256" key="1">
    <source>
        <dbReference type="ARBA" id="ARBA00004323"/>
    </source>
</evidence>
<dbReference type="InterPro" id="IPR043129">
    <property type="entry name" value="ATPase_NBD"/>
</dbReference>
<dbReference type="Gene3D" id="3.30.420.150">
    <property type="entry name" value="Exopolyphosphatase. Domain 2"/>
    <property type="match status" value="1"/>
</dbReference>
<comment type="function">
    <text evidence="4">After transfer of sugars to endogenous macromolecular acceptors, the enzyme converts nucleoside diphosphates to nucleoside monophosphates which in turn exit the Golgi lumen in a coupled antiporter reaction, allowing entry of additional nucleotide sugar from the cytosol.</text>
</comment>
<dbReference type="EMBL" id="BSXU01002204">
    <property type="protein sequence ID" value="GMG35356.1"/>
    <property type="molecule type" value="Genomic_DNA"/>
</dbReference>
<dbReference type="OrthoDB" id="6372431at2759"/>
<keyword evidence="7" id="KW-0547">Nucleotide-binding</keyword>
<feature type="compositionally biased region" description="Low complexity" evidence="9">
    <location>
        <begin position="128"/>
        <end position="141"/>
    </location>
</feature>
<protein>
    <recommendedName>
        <fullName evidence="5">guanosine-diphosphatase</fullName>
        <ecNumber evidence="5">3.6.1.42</ecNumber>
    </recommendedName>
</protein>
<accession>A0A9W6Z0T0</accession>
<sequence>MALLINPRNQKAIFGAAALFLVFLLFVLTPSPMSKLQSEVIADITPQDTTIAPQDTSFERVGGIPLADEEETVPHDATPVINTNENGESYIDGTAAAELDTTATPAIKEFGVEPLGGAAHADSKTSKTHSTAAATSTIGSSKADKSSNKPFYDTAEGAKAAVADKNSKSSSAASKGKSGSSKADQKSSSSSSLSSSSADISEGKIAGCSNKEEYVVMIDAGSTGSRVHVYKFDTCFSPPKLLNEDFEMLKPGLSSFDTDTKGAAKSLDPLLEVALKSVPKDKQGCTPVAVKATAGLRLLGEEKASAILKEVRRHLEDDYPFAVVEGEGISMMDGSDEGVYAWITTNYLLGNIGSSKKTPTAAVFDLGGGSTQIVFEPVDGEQMIEGEHKYEISFGGRDFTLYQYSHLGYGLMQGRRRINAAVITNALEKKVAGLTPLSELEAKDESATAKVTIQHPCLPPGVSATNVKVEMDDKKTSYLVNFESPAKSEDDPLAKTAATQCRFLAEGVLNKELECESKSCSFNGIYQPSLRHQFLPSSDMFVFSYFYDRLQPMGMPLSFTLEEMKDITNLVCAGSSYWKQYLVQPESIKELEEEPMWCEDLSFMTSLLHTGYDIPLNRELRTAKKIEGNELGWCLGASLPLLDKNSGWTCKVSSAN</sequence>
<dbReference type="SUPFAM" id="SSF53067">
    <property type="entry name" value="Actin-like ATPase domain"/>
    <property type="match status" value="1"/>
</dbReference>
<dbReference type="CDD" id="cd24040">
    <property type="entry name" value="ASKHA_NBD_GDA1"/>
    <property type="match status" value="1"/>
</dbReference>
<keyword evidence="7" id="KW-0067">ATP-binding</keyword>
<proteinExistence type="inferred from homology"/>
<name>A0A9W6Z0T0_AMBMO</name>
<evidence type="ECO:0000256" key="9">
    <source>
        <dbReference type="SAM" id="MobiDB-lite"/>
    </source>
</evidence>
<evidence type="ECO:0000256" key="6">
    <source>
        <dbReference type="PIRSR" id="PIRSR600407-1"/>
    </source>
</evidence>
<dbReference type="GO" id="GO:0009134">
    <property type="term" value="P:nucleoside diphosphate catabolic process"/>
    <property type="evidence" value="ECO:0007669"/>
    <property type="project" value="TreeGrafter"/>
</dbReference>
<feature type="transmembrane region" description="Helical" evidence="10">
    <location>
        <begin position="12"/>
        <end position="29"/>
    </location>
</feature>
<keyword evidence="3 8" id="KW-0378">Hydrolase</keyword>
<comment type="subcellular location">
    <subcellularLocation>
        <location evidence="1">Golgi apparatus membrane</location>
        <topology evidence="1">Single-pass type II membrane protein</topology>
    </subcellularLocation>
</comment>
<gene>
    <name evidence="11" type="ORF">Amon01_000453400</name>
</gene>
<evidence type="ECO:0000313" key="12">
    <source>
        <dbReference type="Proteomes" id="UP001165063"/>
    </source>
</evidence>
<evidence type="ECO:0000256" key="3">
    <source>
        <dbReference type="ARBA" id="ARBA00022801"/>
    </source>
</evidence>
<dbReference type="EC" id="3.6.1.42" evidence="5"/>
<keyword evidence="10" id="KW-1133">Transmembrane helix</keyword>
<keyword evidence="10" id="KW-0812">Transmembrane</keyword>
<dbReference type="GO" id="GO:0005524">
    <property type="term" value="F:ATP binding"/>
    <property type="evidence" value="ECO:0007669"/>
    <property type="project" value="UniProtKB-KW"/>
</dbReference>
<evidence type="ECO:0000313" key="11">
    <source>
        <dbReference type="EMBL" id="GMG35356.1"/>
    </source>
</evidence>
<feature type="binding site" evidence="7">
    <location>
        <begin position="368"/>
        <end position="372"/>
    </location>
    <ligand>
        <name>ATP</name>
        <dbReference type="ChEBI" id="CHEBI:30616"/>
    </ligand>
</feature>
<comment type="caution">
    <text evidence="11">The sequence shown here is derived from an EMBL/GenBank/DDBJ whole genome shotgun (WGS) entry which is preliminary data.</text>
</comment>
<dbReference type="PROSITE" id="PS01238">
    <property type="entry name" value="GDA1_CD39_NTPASE"/>
    <property type="match status" value="1"/>
</dbReference>
<dbReference type="GO" id="GO:0004382">
    <property type="term" value="F:GDP phosphatase activity"/>
    <property type="evidence" value="ECO:0007669"/>
    <property type="project" value="UniProtKB-EC"/>
</dbReference>
<evidence type="ECO:0000256" key="5">
    <source>
        <dbReference type="ARBA" id="ARBA00038903"/>
    </source>
</evidence>
<dbReference type="GO" id="GO:0006487">
    <property type="term" value="P:protein N-linked glycosylation"/>
    <property type="evidence" value="ECO:0007669"/>
    <property type="project" value="TreeGrafter"/>
</dbReference>
<evidence type="ECO:0000256" key="7">
    <source>
        <dbReference type="PIRSR" id="PIRSR600407-2"/>
    </source>
</evidence>
<dbReference type="PANTHER" id="PTHR11782:SF83">
    <property type="entry name" value="GUANOSINE-DIPHOSPHATASE"/>
    <property type="match status" value="1"/>
</dbReference>
<dbReference type="Gene3D" id="3.30.420.40">
    <property type="match status" value="1"/>
</dbReference>
<dbReference type="GO" id="GO:0017111">
    <property type="term" value="F:ribonucleoside triphosphate phosphatase activity"/>
    <property type="evidence" value="ECO:0007669"/>
    <property type="project" value="TreeGrafter"/>
</dbReference>
<dbReference type="PANTHER" id="PTHR11782">
    <property type="entry name" value="ADENOSINE/GUANOSINE DIPHOSPHATASE"/>
    <property type="match status" value="1"/>
</dbReference>
<dbReference type="Proteomes" id="UP001165063">
    <property type="component" value="Unassembled WGS sequence"/>
</dbReference>